<dbReference type="PRINTS" id="PR00723">
    <property type="entry name" value="SUBTILISIN"/>
</dbReference>
<dbReference type="GO" id="GO:0006508">
    <property type="term" value="P:proteolysis"/>
    <property type="evidence" value="ECO:0007669"/>
    <property type="project" value="UniProtKB-KW"/>
</dbReference>
<dbReference type="Gene3D" id="3.40.50.200">
    <property type="entry name" value="Peptidase S8/S53 domain"/>
    <property type="match status" value="1"/>
</dbReference>
<dbReference type="InterPro" id="IPR023828">
    <property type="entry name" value="Peptidase_S8_Ser-AS"/>
</dbReference>
<evidence type="ECO:0000256" key="2">
    <source>
        <dbReference type="ARBA" id="ARBA00022670"/>
    </source>
</evidence>
<dbReference type="PANTHER" id="PTHR43806">
    <property type="entry name" value="PEPTIDASE S8"/>
    <property type="match status" value="1"/>
</dbReference>
<feature type="domain" description="Peptidase S8/S53" evidence="8">
    <location>
        <begin position="230"/>
        <end position="495"/>
    </location>
</feature>
<dbReference type="PANTHER" id="PTHR43806:SF11">
    <property type="entry name" value="CEREVISIN-RELATED"/>
    <property type="match status" value="1"/>
</dbReference>
<sequence length="571" mass="59711">MMKKFLVVLLMFVSALAQAQSDYYWYKGKKISITPSKNLVYISAPDSTQLTASKLGTNLSFAREKFKGAPQKYNDNAWKIVEIKSGSLPVDATSLQKASPAAQIHIAPVFGNDTMPIATTEFFYVQLKSENDLPVLKAQAEKLGTEILTQVPYMPTWYKLKAPLGSNGLTMANTFYETNLFAEIDPGFMFHFKNNACPTDPSFVNQWGLRNTSFAGIDVNACNAWDLTLGAGVTVAILDQGVDAAHPEFAANYSPLSWNAMTGSSPSVVYGNHGTHVGGIVGANQNNYMGSGVAPAATILSVSHSLGLGVNTSQQLASGINYAWQNGAAVINNSWGDQGGAYYFQLQSAMLDNAIASAIANGRGGLGTVVIFAAGNFNGPMDYPANSNANILTVGSIANNGTRSSFSSFGTGLDVVAPGSNIWSTLPSNGEGSMSGTSMAAPMVAGVAALVIAVSPNLTGLQVRNAIESTAKKVGGYTYTPGSPNGSWNNQMGYGLVDAVAAIGVGAGCGVNPVTTYNSVTVTSNTTITGCFIHSSNVTVAAGKLHLNASRMVTITPTFTVNAGQELQLGN</sequence>
<evidence type="ECO:0000256" key="6">
    <source>
        <dbReference type="PROSITE-ProRule" id="PRU01240"/>
    </source>
</evidence>
<evidence type="ECO:0000256" key="7">
    <source>
        <dbReference type="SAM" id="SignalP"/>
    </source>
</evidence>
<dbReference type="PROSITE" id="PS00137">
    <property type="entry name" value="SUBTILASE_HIS"/>
    <property type="match status" value="1"/>
</dbReference>
<dbReference type="PROSITE" id="PS00138">
    <property type="entry name" value="SUBTILASE_SER"/>
    <property type="match status" value="1"/>
</dbReference>
<dbReference type="InterPro" id="IPR050131">
    <property type="entry name" value="Peptidase_S8_subtilisin-like"/>
</dbReference>
<protein>
    <submittedName>
        <fullName evidence="9">Subtilase family protein</fullName>
    </submittedName>
</protein>
<evidence type="ECO:0000256" key="3">
    <source>
        <dbReference type="ARBA" id="ARBA00022801"/>
    </source>
</evidence>
<keyword evidence="3 6" id="KW-0378">Hydrolase</keyword>
<gene>
    <name evidence="9" type="ORF">LX64_01358</name>
</gene>
<keyword evidence="10" id="KW-1185">Reference proteome</keyword>
<dbReference type="PROSITE" id="PS51892">
    <property type="entry name" value="SUBTILASE"/>
    <property type="match status" value="1"/>
</dbReference>
<dbReference type="SUPFAM" id="SSF52743">
    <property type="entry name" value="Subtilisin-like"/>
    <property type="match status" value="1"/>
</dbReference>
<feature type="signal peptide" evidence="7">
    <location>
        <begin position="1"/>
        <end position="19"/>
    </location>
</feature>
<proteinExistence type="inferred from homology"/>
<keyword evidence="2 6" id="KW-0645">Protease</keyword>
<dbReference type="InterPro" id="IPR015500">
    <property type="entry name" value="Peptidase_S8_subtilisin-rel"/>
</dbReference>
<evidence type="ECO:0000256" key="1">
    <source>
        <dbReference type="ARBA" id="ARBA00011073"/>
    </source>
</evidence>
<dbReference type="AlphaFoldDB" id="A0A327QYA6"/>
<evidence type="ECO:0000259" key="8">
    <source>
        <dbReference type="Pfam" id="PF00082"/>
    </source>
</evidence>
<dbReference type="GO" id="GO:0004252">
    <property type="term" value="F:serine-type endopeptidase activity"/>
    <property type="evidence" value="ECO:0007669"/>
    <property type="project" value="UniProtKB-UniRule"/>
</dbReference>
<dbReference type="Proteomes" id="UP000249547">
    <property type="component" value="Unassembled WGS sequence"/>
</dbReference>
<feature type="active site" description="Charge relay system" evidence="5 6">
    <location>
        <position position="438"/>
    </location>
</feature>
<dbReference type="InterPro" id="IPR000209">
    <property type="entry name" value="Peptidase_S8/S53_dom"/>
</dbReference>
<feature type="active site" description="Charge relay system" evidence="5 6">
    <location>
        <position position="273"/>
    </location>
</feature>
<evidence type="ECO:0000256" key="4">
    <source>
        <dbReference type="ARBA" id="ARBA00022825"/>
    </source>
</evidence>
<name>A0A327QYA6_9BACT</name>
<accession>A0A327QYA6</accession>
<keyword evidence="4 6" id="KW-0720">Serine protease</keyword>
<organism evidence="9 10">
    <name type="scientific">Chitinophaga skermanii</name>
    <dbReference type="NCBI Taxonomy" id="331697"/>
    <lineage>
        <taxon>Bacteria</taxon>
        <taxon>Pseudomonadati</taxon>
        <taxon>Bacteroidota</taxon>
        <taxon>Chitinophagia</taxon>
        <taxon>Chitinophagales</taxon>
        <taxon>Chitinophagaceae</taxon>
        <taxon>Chitinophaga</taxon>
    </lineage>
</organism>
<feature type="chain" id="PRO_5016387242" evidence="7">
    <location>
        <begin position="20"/>
        <end position="571"/>
    </location>
</feature>
<comment type="caution">
    <text evidence="9">The sequence shown here is derived from an EMBL/GenBank/DDBJ whole genome shotgun (WGS) entry which is preliminary data.</text>
</comment>
<evidence type="ECO:0000313" key="9">
    <source>
        <dbReference type="EMBL" id="RAJ08704.1"/>
    </source>
</evidence>
<dbReference type="Pfam" id="PF00082">
    <property type="entry name" value="Peptidase_S8"/>
    <property type="match status" value="1"/>
</dbReference>
<dbReference type="EMBL" id="QLLL01000002">
    <property type="protein sequence ID" value="RAJ08704.1"/>
    <property type="molecule type" value="Genomic_DNA"/>
</dbReference>
<feature type="active site" description="Charge relay system" evidence="5 6">
    <location>
        <position position="239"/>
    </location>
</feature>
<reference evidence="9 10" key="1">
    <citation type="submission" date="2018-06" db="EMBL/GenBank/DDBJ databases">
        <title>Genomic Encyclopedia of Archaeal and Bacterial Type Strains, Phase II (KMG-II): from individual species to whole genera.</title>
        <authorList>
            <person name="Goeker M."/>
        </authorList>
    </citation>
    <scope>NUCLEOTIDE SEQUENCE [LARGE SCALE GENOMIC DNA]</scope>
    <source>
        <strain evidence="9 10">DSM 23857</strain>
    </source>
</reference>
<comment type="similarity">
    <text evidence="1 6">Belongs to the peptidase S8 family.</text>
</comment>
<evidence type="ECO:0000256" key="5">
    <source>
        <dbReference type="PIRSR" id="PIRSR615500-1"/>
    </source>
</evidence>
<keyword evidence="7" id="KW-0732">Signal</keyword>
<dbReference type="InterPro" id="IPR022398">
    <property type="entry name" value="Peptidase_S8_His-AS"/>
</dbReference>
<evidence type="ECO:0000313" key="10">
    <source>
        <dbReference type="Proteomes" id="UP000249547"/>
    </source>
</evidence>
<dbReference type="InterPro" id="IPR036852">
    <property type="entry name" value="Peptidase_S8/S53_dom_sf"/>
</dbReference>